<evidence type="ECO:0000313" key="2">
    <source>
        <dbReference type="Proteomes" id="UP000298663"/>
    </source>
</evidence>
<name>A0A4V6XVX3_STECR</name>
<reference evidence="1 2" key="1">
    <citation type="journal article" date="2015" name="Genome Biol.">
        <title>Comparative genomics of Steinernema reveals deeply conserved gene regulatory networks.</title>
        <authorList>
            <person name="Dillman A.R."/>
            <person name="Macchietto M."/>
            <person name="Porter C.F."/>
            <person name="Rogers A."/>
            <person name="Williams B."/>
            <person name="Antoshechkin I."/>
            <person name="Lee M.M."/>
            <person name="Goodwin Z."/>
            <person name="Lu X."/>
            <person name="Lewis E.E."/>
            <person name="Goodrich-Blair H."/>
            <person name="Stock S.P."/>
            <person name="Adams B.J."/>
            <person name="Sternberg P.W."/>
            <person name="Mortazavi A."/>
        </authorList>
    </citation>
    <scope>NUCLEOTIDE SEQUENCE [LARGE SCALE GENOMIC DNA]</scope>
    <source>
        <strain evidence="1 2">ALL</strain>
    </source>
</reference>
<gene>
    <name evidence="1" type="ORF">L596_022310</name>
</gene>
<evidence type="ECO:0000313" key="1">
    <source>
        <dbReference type="EMBL" id="TKR70265.1"/>
    </source>
</evidence>
<organism evidence="1 2">
    <name type="scientific">Steinernema carpocapsae</name>
    <name type="common">Entomopathogenic nematode</name>
    <dbReference type="NCBI Taxonomy" id="34508"/>
    <lineage>
        <taxon>Eukaryota</taxon>
        <taxon>Metazoa</taxon>
        <taxon>Ecdysozoa</taxon>
        <taxon>Nematoda</taxon>
        <taxon>Chromadorea</taxon>
        <taxon>Rhabditida</taxon>
        <taxon>Tylenchina</taxon>
        <taxon>Panagrolaimomorpha</taxon>
        <taxon>Strongyloidoidea</taxon>
        <taxon>Steinernematidae</taxon>
        <taxon>Steinernema</taxon>
    </lineage>
</organism>
<dbReference type="AlphaFoldDB" id="A0A4V6XVX3"/>
<protein>
    <submittedName>
        <fullName evidence="1">Uncharacterized protein</fullName>
    </submittedName>
</protein>
<sequence>MLPKTDGDLLKLTPPENPVIPSKLLLLSVYLLAFTQNTQEDQTHSKRNFAHVLLYSKVLLFLSQNATFTS</sequence>
<accession>A0A4V6XVX3</accession>
<proteinExistence type="predicted"/>
<comment type="caution">
    <text evidence="1">The sequence shown here is derived from an EMBL/GenBank/DDBJ whole genome shotgun (WGS) entry which is preliminary data.</text>
</comment>
<reference evidence="1 2" key="2">
    <citation type="journal article" date="2019" name="G3 (Bethesda)">
        <title>Hybrid Assembly of the Genome of the Entomopathogenic Nematode Steinernema carpocapsae Identifies the X-Chromosome.</title>
        <authorList>
            <person name="Serra L."/>
            <person name="Macchietto M."/>
            <person name="Macias-Munoz A."/>
            <person name="McGill C.J."/>
            <person name="Rodriguez I.M."/>
            <person name="Rodriguez B."/>
            <person name="Murad R."/>
            <person name="Mortazavi A."/>
        </authorList>
    </citation>
    <scope>NUCLEOTIDE SEQUENCE [LARGE SCALE GENOMIC DNA]</scope>
    <source>
        <strain evidence="1 2">ALL</strain>
    </source>
</reference>
<dbReference type="Proteomes" id="UP000298663">
    <property type="component" value="Unassembled WGS sequence"/>
</dbReference>
<keyword evidence="2" id="KW-1185">Reference proteome</keyword>
<dbReference type="EMBL" id="AZBU02000007">
    <property type="protein sequence ID" value="TKR70265.1"/>
    <property type="molecule type" value="Genomic_DNA"/>
</dbReference>